<dbReference type="InterPro" id="IPR043709">
    <property type="entry name" value="DUF5649"/>
</dbReference>
<dbReference type="Proteomes" id="UP000811255">
    <property type="component" value="Unassembled WGS sequence"/>
</dbReference>
<gene>
    <name evidence="3" type="ORF">KK137_10190</name>
</gene>
<dbReference type="InterPro" id="IPR012334">
    <property type="entry name" value="Pectin_lyas_fold"/>
</dbReference>
<evidence type="ECO:0000313" key="3">
    <source>
        <dbReference type="EMBL" id="MBT2134703.1"/>
    </source>
</evidence>
<name>A0ABS5W4M8_9SPHN</name>
<keyword evidence="1" id="KW-0732">Signal</keyword>
<reference evidence="3 4" key="1">
    <citation type="submission" date="2021-05" db="EMBL/GenBank/DDBJ databases">
        <title>Croceibacterium sp. LX-88 genome sequence.</title>
        <authorList>
            <person name="Luo X."/>
        </authorList>
    </citation>
    <scope>NUCLEOTIDE SEQUENCE [LARGE SCALE GENOMIC DNA]</scope>
    <source>
        <strain evidence="3 4">LX-88</strain>
    </source>
</reference>
<comment type="caution">
    <text evidence="3">The sequence shown here is derived from an EMBL/GenBank/DDBJ whole genome shotgun (WGS) entry which is preliminary data.</text>
</comment>
<dbReference type="Pfam" id="PF18886">
    <property type="entry name" value="DUF5649"/>
    <property type="match status" value="1"/>
</dbReference>
<proteinExistence type="predicted"/>
<dbReference type="InterPro" id="IPR041286">
    <property type="entry name" value="MBG_2"/>
</dbReference>
<dbReference type="RefSeq" id="WP_214536330.1">
    <property type="nucleotide sequence ID" value="NZ_JAHFVK010000002.1"/>
</dbReference>
<sequence>MTQSQIRMISQPAAKPSARLTRLLVSSALCGAAMLPQPSLAGTLPGIPSAANITVSAGGSQPLITFPDAITLQIELNAPRTVINWSSLHVSSGDAMNFIFDAASDIVLNKTTSQIAIDSGGIVTGTVGAATGGNIWFYSPQGVIVSPGATMTAGGFVFSRGTSLSDVSFVSAADPLANLRAATDALIRITTISSATSASINSSGDVVLSASSGALNVSTVEGNTAQVSTTSGSITISEMIATGGAAVVTAGGPGATVTSITGATGVTVSSNNNTSVGSATTTGSGDINISSNGSASLTLGNSGRDLTLSAPQVFMSTVDAVRDVFVTGTTSAFVTNRIFAGDDIEITADGDVSAGGAYLKSTGVGAVDDAHILLSSATGSVNASNTLLTQGTGVAAGDITISAATTATAGTLNSSRDVQVTGVTASLASGTAARDLFVTATTGGATVSNQAFAGDDVEITATGNIQASGATLRSTGIGATDDAHVLARSTVGAVAVGTAQTQGTGLAAGDVTVSAATNATLGSASSSRDLVWAGSSGLDLTGTYSAVRNASLTTSGTISQASGSLTAGTLSAAAQNGISLGQISNNVTSLGAINSGLGNFTYSDADDFALTGSTIGQTVTLTSAAGAITQTGGSLTATTLAASAANGISLTRAGNGLNILAGLSNSGSGDISLHSIYSMVVAGDITTPGGVSLSSGGTITQTGGLVTAGSLSALAGVGLNLSAANLIDSLGSISAVGGGVTIVNAKALAITDTVSAANGVFIQTTAGALSMTSGGEVVANVDATLVGAGEFSGELGSVSGTNVSITAATGDALVGHITTLGGNATVEALAGAASLRDVTGSGGTVEVNASGTATLGADNLAGITAANRAIHTGPVSVTSSNGDARVFLDSLNANLTSVSANSSTGTASVDVAGGFAVGSVSGHNVVLSASAGTIDASSIAVAGGDFTATAQDWAGVTLSPGGTIQNLSITDTLGDFDFSGNDFHYSNNITIAALDGSVIGGDVTSDNGSILIDGFGGQLGALTAANGSVEAVASVDSMNVASATALDRIEVSGAAGATLSAATLTGTGANSLQITSSGGNVVLGAAAPGAITASHFVTSAGTSTTVQAVAGAGQVDVNLDHTTNAELSLVDGRDGVRVKVLNGSQSIGHARSTGGGVRIEGPSGALVVDQLTAQQDSEVLGGGDTRIVSATAATDLSVESATGNLRFGNATPGHVIEVAGVLSLDAAGNIAQDAIVEAVTLNATAGTGITLLSANRVQHLGSIDVGSGGFAFKGAGSYDLTDNISAAGQVVDLRSTGAIDQAAGTITAQSLTGQTVGGANFAGANAIAQLDDFANAGGLLLLNDAAALTIVGTVSSSDRLVIRSHGGMTFASTGTVRADGAGDAVTLASDGVFTNGRGVDAVTAGNAAGRWLIYTQAAGDPAGSTSGDQFGGLAGKSFYGSAYDFTTGLFSAAPNAGNRFVHAYRPVLTVNPVTMTVTYNGTVPTPNWMIAGLVNGDLAADAWTGAPIFTGGGKNAGNYVLTAAAGTLASDLNYAFAFGTSTLRIDPRALTVTAFDAFKAVGQADPSLLYSITSGELVSGDAFTGALTRSPGEAPGDYRIGRGTLSLSPNYVLTFNGATFTIRPVPTNDPAGSALLKALPRSLDFNLNWDPAASLTTTSEDCASAGCPS</sequence>
<feature type="signal peptide" evidence="1">
    <location>
        <begin position="1"/>
        <end position="41"/>
    </location>
</feature>
<dbReference type="EMBL" id="JAHFVK010000002">
    <property type="protein sequence ID" value="MBT2134703.1"/>
    <property type="molecule type" value="Genomic_DNA"/>
</dbReference>
<accession>A0ABS5W4M8</accession>
<evidence type="ECO:0000256" key="1">
    <source>
        <dbReference type="SAM" id="SignalP"/>
    </source>
</evidence>
<organism evidence="3 4">
    <name type="scientific">Croceibacterium selenioxidans</name>
    <dbReference type="NCBI Taxonomy" id="2838833"/>
    <lineage>
        <taxon>Bacteria</taxon>
        <taxon>Pseudomonadati</taxon>
        <taxon>Pseudomonadota</taxon>
        <taxon>Alphaproteobacteria</taxon>
        <taxon>Sphingomonadales</taxon>
        <taxon>Erythrobacteraceae</taxon>
        <taxon>Croceibacterium</taxon>
    </lineage>
</organism>
<dbReference type="Pfam" id="PF18676">
    <property type="entry name" value="MBG_2"/>
    <property type="match status" value="1"/>
</dbReference>
<evidence type="ECO:0000313" key="4">
    <source>
        <dbReference type="Proteomes" id="UP000811255"/>
    </source>
</evidence>
<dbReference type="Gene3D" id="2.160.20.10">
    <property type="entry name" value="Single-stranded right-handed beta-helix, Pectin lyase-like"/>
    <property type="match status" value="1"/>
</dbReference>
<feature type="domain" description="MBG" evidence="2">
    <location>
        <begin position="1550"/>
        <end position="1621"/>
    </location>
</feature>
<keyword evidence="4" id="KW-1185">Reference proteome</keyword>
<protein>
    <recommendedName>
        <fullName evidence="2">MBG domain-containing protein</fullName>
    </recommendedName>
</protein>
<feature type="chain" id="PRO_5046307789" description="MBG domain-containing protein" evidence="1">
    <location>
        <begin position="42"/>
        <end position="1669"/>
    </location>
</feature>
<evidence type="ECO:0000259" key="2">
    <source>
        <dbReference type="Pfam" id="PF18676"/>
    </source>
</evidence>